<dbReference type="EMBL" id="WWCT01000008">
    <property type="protein sequence ID" value="MYN27198.1"/>
    <property type="molecule type" value="Genomic_DNA"/>
</dbReference>
<accession>A0ABW9VZU8</accession>
<keyword evidence="2" id="KW-1185">Reference proteome</keyword>
<evidence type="ECO:0000313" key="1">
    <source>
        <dbReference type="EMBL" id="MYN27198.1"/>
    </source>
</evidence>
<name>A0ABW9VZU8_9BURK</name>
<gene>
    <name evidence="1" type="ORF">GTP69_12325</name>
</gene>
<reference evidence="1 2" key="1">
    <citation type="submission" date="2019-12" db="EMBL/GenBank/DDBJ databases">
        <title>Novel species isolated from a subtropical stream in China.</title>
        <authorList>
            <person name="Lu H."/>
        </authorList>
    </citation>
    <scope>NUCLEOTIDE SEQUENCE [LARGE SCALE GENOMIC DNA]</scope>
    <source>
        <strain evidence="1 2">CY42W</strain>
    </source>
</reference>
<dbReference type="RefSeq" id="WP_161055173.1">
    <property type="nucleotide sequence ID" value="NZ_WWCT01000008.1"/>
</dbReference>
<proteinExistence type="predicted"/>
<organism evidence="1 2">
    <name type="scientific">Duganella levis</name>
    <dbReference type="NCBI Taxonomy" id="2692169"/>
    <lineage>
        <taxon>Bacteria</taxon>
        <taxon>Pseudomonadati</taxon>
        <taxon>Pseudomonadota</taxon>
        <taxon>Betaproteobacteria</taxon>
        <taxon>Burkholderiales</taxon>
        <taxon>Oxalobacteraceae</taxon>
        <taxon>Telluria group</taxon>
        <taxon>Duganella</taxon>
    </lineage>
</organism>
<sequence>MSHLHPMIILAAACTIYQASANAQNTEDHSRVWLNVQWDIRYLLYVTTETRQKEWQLLAKEKNANDGKEEKHHVYLDAMALVKKNAVFATPQSSNIATALITFDHQGRVTSDVALSGFTGKRTVLDYLVLMRDSAPAEKPYSLLHWSQGVPGNMTFGPGPCTMLDILRYEDDWRSGRYPGDFGCREWTAQLFNDERPYIDVTTYTKRGNFIGEFVGWSRFEDGSKPIIGMNGKTWLCLHECPARERPGSINDIQAWARKHNYPVPVPPAYQPEYPNKNYWDDINELNHD</sequence>
<dbReference type="Proteomes" id="UP000642144">
    <property type="component" value="Unassembled WGS sequence"/>
</dbReference>
<evidence type="ECO:0000313" key="2">
    <source>
        <dbReference type="Proteomes" id="UP000642144"/>
    </source>
</evidence>
<protein>
    <submittedName>
        <fullName evidence="1">Uncharacterized protein</fullName>
    </submittedName>
</protein>
<comment type="caution">
    <text evidence="1">The sequence shown here is derived from an EMBL/GenBank/DDBJ whole genome shotgun (WGS) entry which is preliminary data.</text>
</comment>